<evidence type="ECO:0000256" key="3">
    <source>
        <dbReference type="ARBA" id="ARBA00022989"/>
    </source>
</evidence>
<keyword evidence="3" id="KW-1133">Transmembrane helix</keyword>
<evidence type="ECO:0000256" key="4">
    <source>
        <dbReference type="ARBA" id="ARBA00023136"/>
    </source>
</evidence>
<evidence type="ECO:0000256" key="1">
    <source>
        <dbReference type="ARBA" id="ARBA00004370"/>
    </source>
</evidence>
<dbReference type="InterPro" id="IPR001828">
    <property type="entry name" value="ANF_lig-bd_rcpt"/>
</dbReference>
<protein>
    <recommendedName>
        <fullName evidence="5">Receptor ligand binding region domain-containing protein</fullName>
    </recommendedName>
</protein>
<evidence type="ECO:0000313" key="7">
    <source>
        <dbReference type="Proteomes" id="UP000759131"/>
    </source>
</evidence>
<feature type="domain" description="Receptor ligand binding region" evidence="5">
    <location>
        <begin position="36"/>
        <end position="124"/>
    </location>
</feature>
<comment type="subcellular location">
    <subcellularLocation>
        <location evidence="1">Membrane</location>
    </subcellularLocation>
</comment>
<organism evidence="6">
    <name type="scientific">Medioppia subpectinata</name>
    <dbReference type="NCBI Taxonomy" id="1979941"/>
    <lineage>
        <taxon>Eukaryota</taxon>
        <taxon>Metazoa</taxon>
        <taxon>Ecdysozoa</taxon>
        <taxon>Arthropoda</taxon>
        <taxon>Chelicerata</taxon>
        <taxon>Arachnida</taxon>
        <taxon>Acari</taxon>
        <taxon>Acariformes</taxon>
        <taxon>Sarcoptiformes</taxon>
        <taxon>Oribatida</taxon>
        <taxon>Brachypylina</taxon>
        <taxon>Oppioidea</taxon>
        <taxon>Oppiidae</taxon>
        <taxon>Medioppia</taxon>
    </lineage>
</organism>
<dbReference type="Gene3D" id="3.40.50.2300">
    <property type="match status" value="2"/>
</dbReference>
<proteinExistence type="predicted"/>
<dbReference type="EMBL" id="CAJPIZ010013703">
    <property type="protein sequence ID" value="CAG2114385.1"/>
    <property type="molecule type" value="Genomic_DNA"/>
</dbReference>
<dbReference type="Proteomes" id="UP000759131">
    <property type="component" value="Unassembled WGS sequence"/>
</dbReference>
<evidence type="ECO:0000259" key="5">
    <source>
        <dbReference type="Pfam" id="PF01094"/>
    </source>
</evidence>
<dbReference type="Pfam" id="PF01094">
    <property type="entry name" value="ANF_receptor"/>
    <property type="match status" value="1"/>
</dbReference>
<reference evidence="6" key="1">
    <citation type="submission" date="2020-11" db="EMBL/GenBank/DDBJ databases">
        <authorList>
            <person name="Tran Van P."/>
        </authorList>
    </citation>
    <scope>NUCLEOTIDE SEQUENCE</scope>
</reference>
<accession>A0A7R9L303</accession>
<keyword evidence="2" id="KW-0812">Transmembrane</keyword>
<keyword evidence="7" id="KW-1185">Reference proteome</keyword>
<gene>
    <name evidence="6" type="ORF">OSB1V03_LOCUS14351</name>
</gene>
<evidence type="ECO:0000256" key="2">
    <source>
        <dbReference type="ARBA" id="ARBA00022692"/>
    </source>
</evidence>
<feature type="non-terminal residue" evidence="6">
    <location>
        <position position="1"/>
    </location>
</feature>
<dbReference type="OrthoDB" id="5984008at2759"/>
<feature type="non-terminal residue" evidence="6">
    <location>
        <position position="132"/>
    </location>
</feature>
<dbReference type="EMBL" id="OC868278">
    <property type="protein sequence ID" value="CAD7633955.1"/>
    <property type="molecule type" value="Genomic_DNA"/>
</dbReference>
<dbReference type="AlphaFoldDB" id="A0A7R9L303"/>
<dbReference type="InterPro" id="IPR028082">
    <property type="entry name" value="Peripla_BP_I"/>
</dbReference>
<dbReference type="GO" id="GO:0016020">
    <property type="term" value="C:membrane"/>
    <property type="evidence" value="ECO:0007669"/>
    <property type="project" value="UniProtKB-SubCell"/>
</dbReference>
<sequence length="132" mass="14762">PLTKLFATYGVCAQIRHLKSQPPEPIVTGVLSAAYSLEVSVCNQLSRGIFTLVSPMTGPSYETLVSYSNTFQMPFIHPGFSQTSHFRPATYGISLRPRYLPAIIDVILYYGWKGIIYLYDTDDGLKIEYVTS</sequence>
<evidence type="ECO:0000313" key="6">
    <source>
        <dbReference type="EMBL" id="CAD7633955.1"/>
    </source>
</evidence>
<dbReference type="SUPFAM" id="SSF53822">
    <property type="entry name" value="Periplasmic binding protein-like I"/>
    <property type="match status" value="1"/>
</dbReference>
<name>A0A7R9L303_9ACAR</name>
<keyword evidence="4" id="KW-0472">Membrane</keyword>